<dbReference type="AlphaFoldDB" id="A0AA45C0N1"/>
<organism evidence="3 4">
    <name type="scientific">Cronobacter sakazakii</name>
    <name type="common">Enterobacter sakazakii</name>
    <dbReference type="NCBI Taxonomy" id="28141"/>
    <lineage>
        <taxon>Bacteria</taxon>
        <taxon>Pseudomonadati</taxon>
        <taxon>Pseudomonadota</taxon>
        <taxon>Gammaproteobacteria</taxon>
        <taxon>Enterobacterales</taxon>
        <taxon>Enterobacteriaceae</taxon>
        <taxon>Cronobacter</taxon>
    </lineage>
</organism>
<comment type="caution">
    <text evidence="3">The sequence shown here is derived from an EMBL/GenBank/DDBJ whole genome shotgun (WGS) entry which is preliminary data.</text>
</comment>
<sequence length="373" mass="42183">MGIVLLRPGPELMPIFANGRVLVEVQPESMARFPSGAVPPAHQPLADDEGLQVFFTDERVIRAAGGINGLEHWLMKQQGGCQWPHSEYHHHELTTMRHEPGALRLCWHCDNQLAGHFTERLSAIARSNVIAWIISVARGALAFDDTHELTLPELCWWAVRMDIRFIRKHFNVVLERTVRELRGEPCLEIEEFAPAKQEIVCSRSFGERITDYEAMRQAICSYAARAAEKLRGEHQFCRYISVFVKTSPFSAEPYYGNHGGTKLLTPTQDTRDIIAAATRCLDAVWRDGHRYQKAGVMLGDFFSQGVAQLNLFDENAPRANSEALMSLMDKLNRQGRGTLYFAGQGIQQAWQMKREMLSPCYTTRLADVPTARA</sequence>
<dbReference type="EMBL" id="NCTU01000005">
    <property type="protein sequence ID" value="PUW04725.1"/>
    <property type="molecule type" value="Genomic_DNA"/>
</dbReference>
<dbReference type="InterPro" id="IPR017961">
    <property type="entry name" value="DNA_pol_Y-fam_little_finger"/>
</dbReference>
<reference evidence="3 4" key="1">
    <citation type="submission" date="2017-04" db="EMBL/GenBank/DDBJ databases">
        <title>Cronobacter sakazakii, ST83 Lineage Isolates.</title>
        <authorList>
            <person name="Chase H."/>
            <person name="Tall B."/>
            <person name="Gopinath G."/>
            <person name="Lehner A."/>
        </authorList>
    </citation>
    <scope>NUCLEOTIDE SEQUENCE [LARGE SCALE GENOMIC DNA]</scope>
    <source>
        <strain evidence="3 4">MOD1_Comp15</strain>
    </source>
</reference>
<dbReference type="Proteomes" id="UP000244856">
    <property type="component" value="Unassembled WGS sequence"/>
</dbReference>
<evidence type="ECO:0000259" key="2">
    <source>
        <dbReference type="Pfam" id="PF13438"/>
    </source>
</evidence>
<evidence type="ECO:0000313" key="4">
    <source>
        <dbReference type="Proteomes" id="UP000244856"/>
    </source>
</evidence>
<dbReference type="InterPro" id="IPR025188">
    <property type="entry name" value="DUF4113"/>
</dbReference>
<protein>
    <submittedName>
        <fullName evidence="3">DUF4113 domain-containing protein</fullName>
    </submittedName>
</protein>
<dbReference type="GO" id="GO:0003684">
    <property type="term" value="F:damaged DNA binding"/>
    <property type="evidence" value="ECO:0007669"/>
    <property type="project" value="InterPro"/>
</dbReference>
<name>A0AA45C0N1_CROSK</name>
<feature type="domain" description="DNA polymerase Y-family little finger" evidence="1">
    <location>
        <begin position="197"/>
        <end position="311"/>
    </location>
</feature>
<dbReference type="Pfam" id="PF13438">
    <property type="entry name" value="DUF4113"/>
    <property type="match status" value="1"/>
</dbReference>
<dbReference type="SUPFAM" id="SSF100879">
    <property type="entry name" value="Lesion bypass DNA polymerase (Y-family), little finger domain"/>
    <property type="match status" value="1"/>
</dbReference>
<dbReference type="Pfam" id="PF11799">
    <property type="entry name" value="IMS_C"/>
    <property type="match status" value="1"/>
</dbReference>
<evidence type="ECO:0000313" key="3">
    <source>
        <dbReference type="EMBL" id="PUW04725.1"/>
    </source>
</evidence>
<evidence type="ECO:0000259" key="1">
    <source>
        <dbReference type="Pfam" id="PF11799"/>
    </source>
</evidence>
<gene>
    <name evidence="3" type="ORF">B7T07_12855</name>
</gene>
<dbReference type="InterPro" id="IPR036775">
    <property type="entry name" value="DNA_pol_Y-fam_lit_finger_sf"/>
</dbReference>
<dbReference type="Gene3D" id="3.30.1490.100">
    <property type="entry name" value="DNA polymerase, Y-family, little finger domain"/>
    <property type="match status" value="1"/>
</dbReference>
<accession>A0AA45C0N1</accession>
<feature type="domain" description="DUF4113" evidence="2">
    <location>
        <begin position="322"/>
        <end position="371"/>
    </location>
</feature>
<proteinExistence type="predicted"/>
<dbReference type="GO" id="GO:0006281">
    <property type="term" value="P:DNA repair"/>
    <property type="evidence" value="ECO:0007669"/>
    <property type="project" value="InterPro"/>
</dbReference>